<dbReference type="Proteomes" id="UP000772434">
    <property type="component" value="Unassembled WGS sequence"/>
</dbReference>
<gene>
    <name evidence="2" type="ORF">BDP27DRAFT_1446807</name>
</gene>
<organism evidence="2 3">
    <name type="scientific">Rhodocollybia butyracea</name>
    <dbReference type="NCBI Taxonomy" id="206335"/>
    <lineage>
        <taxon>Eukaryota</taxon>
        <taxon>Fungi</taxon>
        <taxon>Dikarya</taxon>
        <taxon>Basidiomycota</taxon>
        <taxon>Agaricomycotina</taxon>
        <taxon>Agaricomycetes</taxon>
        <taxon>Agaricomycetidae</taxon>
        <taxon>Agaricales</taxon>
        <taxon>Marasmiineae</taxon>
        <taxon>Omphalotaceae</taxon>
        <taxon>Rhodocollybia</taxon>
    </lineage>
</organism>
<dbReference type="OrthoDB" id="3038990at2759"/>
<feature type="transmembrane region" description="Helical" evidence="1">
    <location>
        <begin position="477"/>
        <end position="496"/>
    </location>
</feature>
<feature type="transmembrane region" description="Helical" evidence="1">
    <location>
        <begin position="155"/>
        <end position="175"/>
    </location>
</feature>
<protein>
    <submittedName>
        <fullName evidence="2">Uncharacterized protein</fullName>
    </submittedName>
</protein>
<feature type="transmembrane region" description="Helical" evidence="1">
    <location>
        <begin position="516"/>
        <end position="539"/>
    </location>
</feature>
<evidence type="ECO:0000313" key="3">
    <source>
        <dbReference type="Proteomes" id="UP000772434"/>
    </source>
</evidence>
<sequence>MSSSSLSDEELAEINSVLGFVYVVQMTAAIMIWDIVLHVADDVELLLPSLSGRFRPPTVVYFLSRVFFLLYACVVLAFNAKTCEPSLILVATASNMIATILTLFQFFLRVRVIYCEGSPFKTGFFAMLWLLASGGVSFILDFDENIGCTTRPVDFSFWVPILSILVHDSCVFLAISYQIYKLSLLFAYTNSQFSPFGVEFGGRSGIGPSLMQSLKARILVLAGKELSSFTRAILQDGQFYYLISVASSVATLALLLNTSLLPTSRQLLIPVHSVLINITAGHVFREGSLLPLRNLVFLVPSTSPSKLVLNRESDKFHLNAQLSAVPTCSFGHFDITPDYSQTNTIRFVLGYATERPLISMSSPSDEELATLQSGFAFSYAIQIAGTIMIWDIVIHSGDDVELLFLPGRFRPPTVVYFLSRFLFLIYSSFLTQTADSSKTCSSSLTLAASATNIFALAFTLFQFFLRVRVIYCEGSRLKTGFFAMLWVFASGAIAYNLGFNGREPRCAHHQTINFRFWAPVLAILVHDSCVFLAISYQIYKLSLVLVRTNPRFNPSGVEFGGRTRSSLVQSFKARAVALAGKELPSLFRAILYNGQFYYLISVASGLTTLTLLFNTSLLPAYRSLLVPMHSVLVNITAGHVFREARLGRIRERELTLAFQQSIMEENLSLHSIHRDEEKEEAPSWTLQTGNC</sequence>
<feature type="transmembrane region" description="Helical" evidence="1">
    <location>
        <begin position="59"/>
        <end position="80"/>
    </location>
</feature>
<evidence type="ECO:0000256" key="1">
    <source>
        <dbReference type="SAM" id="Phobius"/>
    </source>
</evidence>
<keyword evidence="1" id="KW-1133">Transmembrane helix</keyword>
<feature type="transmembrane region" description="Helical" evidence="1">
    <location>
        <begin position="444"/>
        <end position="465"/>
    </location>
</feature>
<comment type="caution">
    <text evidence="2">The sequence shown here is derived from an EMBL/GenBank/DDBJ whole genome shotgun (WGS) entry which is preliminary data.</text>
</comment>
<reference evidence="2" key="1">
    <citation type="submission" date="2020-11" db="EMBL/GenBank/DDBJ databases">
        <authorList>
            <consortium name="DOE Joint Genome Institute"/>
            <person name="Ahrendt S."/>
            <person name="Riley R."/>
            <person name="Andreopoulos W."/>
            <person name="Labutti K."/>
            <person name="Pangilinan J."/>
            <person name="Ruiz-Duenas F.J."/>
            <person name="Barrasa J.M."/>
            <person name="Sanchez-Garcia M."/>
            <person name="Camarero S."/>
            <person name="Miyauchi S."/>
            <person name="Serrano A."/>
            <person name="Linde D."/>
            <person name="Babiker R."/>
            <person name="Drula E."/>
            <person name="Ayuso-Fernandez I."/>
            <person name="Pacheco R."/>
            <person name="Padilla G."/>
            <person name="Ferreira P."/>
            <person name="Barriuso J."/>
            <person name="Kellner H."/>
            <person name="Castanera R."/>
            <person name="Alfaro M."/>
            <person name="Ramirez L."/>
            <person name="Pisabarro A.G."/>
            <person name="Kuo A."/>
            <person name="Tritt A."/>
            <person name="Lipzen A."/>
            <person name="He G."/>
            <person name="Yan M."/>
            <person name="Ng V."/>
            <person name="Cullen D."/>
            <person name="Martin F."/>
            <person name="Rosso M.-N."/>
            <person name="Henrissat B."/>
            <person name="Hibbett D."/>
            <person name="Martinez A.T."/>
            <person name="Grigoriev I.V."/>
        </authorList>
    </citation>
    <scope>NUCLEOTIDE SEQUENCE</scope>
    <source>
        <strain evidence="2">AH 40177</strain>
    </source>
</reference>
<feature type="transmembrane region" description="Helical" evidence="1">
    <location>
        <begin position="596"/>
        <end position="614"/>
    </location>
</feature>
<proteinExistence type="predicted"/>
<accession>A0A9P5U970</accession>
<evidence type="ECO:0000313" key="2">
    <source>
        <dbReference type="EMBL" id="KAF9070711.1"/>
    </source>
</evidence>
<name>A0A9P5U970_9AGAR</name>
<feature type="transmembrane region" description="Helical" evidence="1">
    <location>
        <begin position="20"/>
        <end position="39"/>
    </location>
</feature>
<dbReference type="AlphaFoldDB" id="A0A9P5U970"/>
<feature type="transmembrane region" description="Helical" evidence="1">
    <location>
        <begin position="86"/>
        <end position="108"/>
    </location>
</feature>
<feature type="transmembrane region" description="Helical" evidence="1">
    <location>
        <begin position="120"/>
        <end position="140"/>
    </location>
</feature>
<keyword evidence="1" id="KW-0812">Transmembrane</keyword>
<keyword evidence="3" id="KW-1185">Reference proteome</keyword>
<feature type="transmembrane region" description="Helical" evidence="1">
    <location>
        <begin position="239"/>
        <end position="261"/>
    </location>
</feature>
<feature type="transmembrane region" description="Helical" evidence="1">
    <location>
        <begin position="414"/>
        <end position="432"/>
    </location>
</feature>
<dbReference type="EMBL" id="JADNRY010000038">
    <property type="protein sequence ID" value="KAF9070711.1"/>
    <property type="molecule type" value="Genomic_DNA"/>
</dbReference>
<keyword evidence="1" id="KW-0472">Membrane</keyword>